<evidence type="ECO:0000256" key="6">
    <source>
        <dbReference type="RuleBase" id="RU362110"/>
    </source>
</evidence>
<dbReference type="CDD" id="cd18622">
    <property type="entry name" value="GH32_Inu-like"/>
    <property type="match status" value="1"/>
</dbReference>
<dbReference type="EMBL" id="SWFS01000388">
    <property type="protein sequence ID" value="KAA8906913.1"/>
    <property type="molecule type" value="Genomic_DNA"/>
</dbReference>
<dbReference type="PANTHER" id="PTHR42800:SF4">
    <property type="entry name" value="INVERTASE 2"/>
    <property type="match status" value="1"/>
</dbReference>
<dbReference type="SMART" id="SM00640">
    <property type="entry name" value="Glyco_32"/>
    <property type="match status" value="1"/>
</dbReference>
<dbReference type="PANTHER" id="PTHR42800">
    <property type="entry name" value="EXOINULINASE INUD (AFU_ORTHOLOGUE AFUA_5G00480)"/>
    <property type="match status" value="1"/>
</dbReference>
<evidence type="ECO:0000256" key="1">
    <source>
        <dbReference type="ARBA" id="ARBA00009902"/>
    </source>
</evidence>
<keyword evidence="5 6" id="KW-0326">Glycosidase</keyword>
<dbReference type="Pfam" id="PF00251">
    <property type="entry name" value="Glyco_hydro_32N"/>
    <property type="match status" value="1"/>
</dbReference>
<accession>A0A642UWQ1</accession>
<dbReference type="FunFam" id="2.115.10.20:FF:000002">
    <property type="entry name" value="Invertase 2"/>
    <property type="match status" value="1"/>
</dbReference>
<dbReference type="SUPFAM" id="SSF49899">
    <property type="entry name" value="Concanavalin A-like lectins/glucanases"/>
    <property type="match status" value="1"/>
</dbReference>
<evidence type="ECO:0000256" key="3">
    <source>
        <dbReference type="ARBA" id="ARBA00022801"/>
    </source>
</evidence>
<comment type="caution">
    <text evidence="9">The sequence shown here is derived from an EMBL/GenBank/DDBJ whole genome shotgun (WGS) entry which is preliminary data.</text>
</comment>
<evidence type="ECO:0008006" key="11">
    <source>
        <dbReference type="Google" id="ProtNLM"/>
    </source>
</evidence>
<dbReference type="InterPro" id="IPR018053">
    <property type="entry name" value="Glyco_hydro_32_AS"/>
</dbReference>
<dbReference type="OrthoDB" id="202537at2759"/>
<evidence type="ECO:0000313" key="10">
    <source>
        <dbReference type="Proteomes" id="UP000761534"/>
    </source>
</evidence>
<organism evidence="9 10">
    <name type="scientific">Trichomonascus ciferrii</name>
    <dbReference type="NCBI Taxonomy" id="44093"/>
    <lineage>
        <taxon>Eukaryota</taxon>
        <taxon>Fungi</taxon>
        <taxon>Dikarya</taxon>
        <taxon>Ascomycota</taxon>
        <taxon>Saccharomycotina</taxon>
        <taxon>Dipodascomycetes</taxon>
        <taxon>Dipodascales</taxon>
        <taxon>Trichomonascaceae</taxon>
        <taxon>Trichomonascus</taxon>
        <taxon>Trichomonascus ciferrii complex</taxon>
    </lineage>
</organism>
<evidence type="ECO:0000256" key="4">
    <source>
        <dbReference type="ARBA" id="ARBA00023180"/>
    </source>
</evidence>
<keyword evidence="4" id="KW-0325">Glycoprotein</keyword>
<evidence type="ECO:0000259" key="8">
    <source>
        <dbReference type="Pfam" id="PF08244"/>
    </source>
</evidence>
<dbReference type="Gene3D" id="2.60.120.560">
    <property type="entry name" value="Exo-inulinase, domain 1"/>
    <property type="match status" value="1"/>
</dbReference>
<evidence type="ECO:0000256" key="2">
    <source>
        <dbReference type="ARBA" id="ARBA00022729"/>
    </source>
</evidence>
<sequence length="486" mass="54426">MAVSRYDEPIRPQVHYSPPYGFMNDPNGMVYTNGLYHLFYQWNPKDTVAGVPQWGHATSEDLVHWKNHGVAIASTTEDEGVFSGSAILDVDNTSGFFDGSVKPEDRVVAIFTSNTPEKQTQNLAYSTDGGFNFTRYSGNPVIDVNSTQFRDPKVFFHEDTGKWVMVVAKSFDYEIAFYTSSDLKNWEQVSTFTGGLYGYQYEVPDLVKLPVVGTSEYKWVLFVSINPGMPLGGSGTQYFIGDFDGETFKPDDYVVRMADFGKDWYAAQTWSNTGDDVLGLAWASNWQYTNEVPTKAWRSCMSVARQMALKKNVKYNPGYAGYSLIQEPLINKELRADSCHGNTPLSLKSETGAFEFRINITGKDLGSDNTDPSSVRITISNSTGHRTLLGLRPFDTGAHFFIDRSNQFEHPLFNEKISAYVNPDDNDNPVYDIHGIVDRGIIEIFINNGTIAFTNTVFVADADKLLIEADEKFTVNGEIHSLKGTW</sequence>
<dbReference type="SUPFAM" id="SSF75005">
    <property type="entry name" value="Arabinanase/levansucrase/invertase"/>
    <property type="match status" value="1"/>
</dbReference>
<keyword evidence="3 6" id="KW-0378">Hydrolase</keyword>
<keyword evidence="10" id="KW-1185">Reference proteome</keyword>
<dbReference type="GO" id="GO:0004575">
    <property type="term" value="F:sucrose alpha-glucosidase activity"/>
    <property type="evidence" value="ECO:0007669"/>
    <property type="project" value="TreeGrafter"/>
</dbReference>
<proteinExistence type="inferred from homology"/>
<gene>
    <name evidence="9" type="ORF">TRICI_005051</name>
</gene>
<evidence type="ECO:0000259" key="7">
    <source>
        <dbReference type="Pfam" id="PF00251"/>
    </source>
</evidence>
<dbReference type="InterPro" id="IPR013320">
    <property type="entry name" value="ConA-like_dom_sf"/>
</dbReference>
<keyword evidence="2" id="KW-0732">Signal</keyword>
<dbReference type="AlphaFoldDB" id="A0A642UWQ1"/>
<dbReference type="InterPro" id="IPR013148">
    <property type="entry name" value="Glyco_hydro_32_N"/>
</dbReference>
<name>A0A642UWQ1_9ASCO</name>
<feature type="domain" description="Glycosyl hydrolase family 32 C-terminal" evidence="8">
    <location>
        <begin position="345"/>
        <end position="464"/>
    </location>
</feature>
<comment type="similarity">
    <text evidence="1 6">Belongs to the glycosyl hydrolase 32 family.</text>
</comment>
<dbReference type="InterPro" id="IPR013189">
    <property type="entry name" value="Glyco_hydro_32_C"/>
</dbReference>
<dbReference type="PROSITE" id="PS00609">
    <property type="entry name" value="GLYCOSYL_HYDROL_F32"/>
    <property type="match status" value="1"/>
</dbReference>
<dbReference type="InterPro" id="IPR001362">
    <property type="entry name" value="Glyco_hydro_32"/>
</dbReference>
<evidence type="ECO:0000313" key="9">
    <source>
        <dbReference type="EMBL" id="KAA8906913.1"/>
    </source>
</evidence>
<dbReference type="Gene3D" id="2.115.10.20">
    <property type="entry name" value="Glycosyl hydrolase domain, family 43"/>
    <property type="match status" value="1"/>
</dbReference>
<protein>
    <recommendedName>
        <fullName evidence="11">Glycosyl hydrolase family 32 N-terminal domain-containing protein</fullName>
    </recommendedName>
</protein>
<dbReference type="GO" id="GO:0005987">
    <property type="term" value="P:sucrose catabolic process"/>
    <property type="evidence" value="ECO:0007669"/>
    <property type="project" value="TreeGrafter"/>
</dbReference>
<dbReference type="VEuPathDB" id="FungiDB:TRICI_005051"/>
<evidence type="ECO:0000256" key="5">
    <source>
        <dbReference type="ARBA" id="ARBA00023295"/>
    </source>
</evidence>
<reference evidence="9" key="1">
    <citation type="journal article" date="2019" name="G3 (Bethesda)">
        <title>Genome Assemblies of Two Rare Opportunistic Yeast Pathogens: Diutina rugosa (syn. Candida rugosa) and Trichomonascus ciferrii (syn. Candida ciferrii).</title>
        <authorList>
            <person name="Mixao V."/>
            <person name="Saus E."/>
            <person name="Hansen A.P."/>
            <person name="Lass-Florl C."/>
            <person name="Gabaldon T."/>
        </authorList>
    </citation>
    <scope>NUCLEOTIDE SEQUENCE</scope>
    <source>
        <strain evidence="9">CBS 4856</strain>
    </source>
</reference>
<feature type="domain" description="Glycosyl hydrolase family 32 N-terminal" evidence="7">
    <location>
        <begin position="15"/>
        <end position="311"/>
    </location>
</feature>
<dbReference type="GO" id="GO:0000324">
    <property type="term" value="C:fungal-type vacuole"/>
    <property type="evidence" value="ECO:0007669"/>
    <property type="project" value="TreeGrafter"/>
</dbReference>
<dbReference type="Pfam" id="PF08244">
    <property type="entry name" value="Glyco_hydro_32C"/>
    <property type="match status" value="1"/>
</dbReference>
<dbReference type="InterPro" id="IPR023296">
    <property type="entry name" value="Glyco_hydro_beta-prop_sf"/>
</dbReference>
<dbReference type="GO" id="GO:0005576">
    <property type="term" value="C:extracellular region"/>
    <property type="evidence" value="ECO:0007669"/>
    <property type="project" value="UniProtKB-ARBA"/>
</dbReference>
<dbReference type="Proteomes" id="UP000761534">
    <property type="component" value="Unassembled WGS sequence"/>
</dbReference>